<dbReference type="RefSeq" id="WP_213494681.1">
    <property type="nucleotide sequence ID" value="NZ_CP074694.1"/>
</dbReference>
<accession>A0A8E6ESI5</accession>
<gene>
    <name evidence="1" type="ORF">KIH39_18350</name>
</gene>
<evidence type="ECO:0000313" key="2">
    <source>
        <dbReference type="Proteomes" id="UP000676194"/>
    </source>
</evidence>
<dbReference type="EMBL" id="CP074694">
    <property type="protein sequence ID" value="QVL30799.1"/>
    <property type="molecule type" value="Genomic_DNA"/>
</dbReference>
<protein>
    <submittedName>
        <fullName evidence="1">Uncharacterized protein</fullName>
    </submittedName>
</protein>
<organism evidence="1 2">
    <name type="scientific">Telmatocola sphagniphila</name>
    <dbReference type="NCBI Taxonomy" id="1123043"/>
    <lineage>
        <taxon>Bacteria</taxon>
        <taxon>Pseudomonadati</taxon>
        <taxon>Planctomycetota</taxon>
        <taxon>Planctomycetia</taxon>
        <taxon>Gemmatales</taxon>
        <taxon>Gemmataceae</taxon>
    </lineage>
</organism>
<dbReference type="KEGG" id="tsph:KIH39_18350"/>
<dbReference type="AlphaFoldDB" id="A0A8E6ESI5"/>
<reference evidence="1" key="1">
    <citation type="submission" date="2021-05" db="EMBL/GenBank/DDBJ databases">
        <title>Complete genome sequence of the cellulolytic planctomycete Telmatocola sphagniphila SP2T and characterization of the first cellulase from planctomycetes.</title>
        <authorList>
            <person name="Rakitin A.L."/>
            <person name="Beletsky A.V."/>
            <person name="Naumoff D.G."/>
            <person name="Kulichevskaya I.S."/>
            <person name="Mardanov A.V."/>
            <person name="Ravin N.V."/>
            <person name="Dedysh S.N."/>
        </authorList>
    </citation>
    <scope>NUCLEOTIDE SEQUENCE</scope>
    <source>
        <strain evidence="1">SP2T</strain>
    </source>
</reference>
<dbReference type="Proteomes" id="UP000676194">
    <property type="component" value="Chromosome"/>
</dbReference>
<name>A0A8E6ESI5_9BACT</name>
<proteinExistence type="predicted"/>
<evidence type="ECO:0000313" key="1">
    <source>
        <dbReference type="EMBL" id="QVL30799.1"/>
    </source>
</evidence>
<keyword evidence="2" id="KW-1185">Reference proteome</keyword>
<sequence length="150" mass="17246">MTDLLFEFGNPLFPDGNWAKEKPKLFNLMVRGYFPLLIADTSNCFCGIHVVFSSPDAALVDHFVKIASHSNCVKLSNYKSSELIYPDDWLSIDIFLSVKNTFQNKIKYVFGYIDSEVWLASSTDNNPTYLEILDIFNILDAYDLVWDRPQ</sequence>